<evidence type="ECO:0000313" key="2">
    <source>
        <dbReference type="Proteomes" id="UP001497516"/>
    </source>
</evidence>
<proteinExistence type="predicted"/>
<accession>A0AAV2CWC6</accession>
<name>A0AAV2CWC6_9ROSI</name>
<dbReference type="AlphaFoldDB" id="A0AAV2CWC6"/>
<dbReference type="EMBL" id="OZ034814">
    <property type="protein sequence ID" value="CAL1360604.1"/>
    <property type="molecule type" value="Genomic_DNA"/>
</dbReference>
<evidence type="ECO:0000313" key="1">
    <source>
        <dbReference type="EMBL" id="CAL1360604.1"/>
    </source>
</evidence>
<reference evidence="1 2" key="1">
    <citation type="submission" date="2024-04" db="EMBL/GenBank/DDBJ databases">
        <authorList>
            <person name="Fracassetti M."/>
        </authorList>
    </citation>
    <scope>NUCLEOTIDE SEQUENCE [LARGE SCALE GENOMIC DNA]</scope>
</reference>
<dbReference type="Proteomes" id="UP001497516">
    <property type="component" value="Chromosome 10"/>
</dbReference>
<gene>
    <name evidence="1" type="ORF">LTRI10_LOCUS8029</name>
</gene>
<organism evidence="1 2">
    <name type="scientific">Linum trigynum</name>
    <dbReference type="NCBI Taxonomy" id="586398"/>
    <lineage>
        <taxon>Eukaryota</taxon>
        <taxon>Viridiplantae</taxon>
        <taxon>Streptophyta</taxon>
        <taxon>Embryophyta</taxon>
        <taxon>Tracheophyta</taxon>
        <taxon>Spermatophyta</taxon>
        <taxon>Magnoliopsida</taxon>
        <taxon>eudicotyledons</taxon>
        <taxon>Gunneridae</taxon>
        <taxon>Pentapetalae</taxon>
        <taxon>rosids</taxon>
        <taxon>fabids</taxon>
        <taxon>Malpighiales</taxon>
        <taxon>Linaceae</taxon>
        <taxon>Linum</taxon>
    </lineage>
</organism>
<sequence length="109" mass="11262">MARAAPATSKPLSGRIANRFGSDVLKPAGAANEGAADCSSLLVAAVVAPELGGVSDNDEEALVTGMEVLIPAGTLPRREIVQRNGNCETLITPAIARGLKYSAGLERWF</sequence>
<protein>
    <submittedName>
        <fullName evidence="1">Uncharacterized protein</fullName>
    </submittedName>
</protein>
<keyword evidence="2" id="KW-1185">Reference proteome</keyword>